<proteinExistence type="predicted"/>
<dbReference type="InterPro" id="IPR003743">
    <property type="entry name" value="Zf-RING_7"/>
</dbReference>
<keyword evidence="4" id="KW-1185">Reference proteome</keyword>
<evidence type="ECO:0000313" key="4">
    <source>
        <dbReference type="Proteomes" id="UP001524478"/>
    </source>
</evidence>
<organism evidence="3 4">
    <name type="scientific">Tissierella carlieri</name>
    <dbReference type="NCBI Taxonomy" id="689904"/>
    <lineage>
        <taxon>Bacteria</taxon>
        <taxon>Bacillati</taxon>
        <taxon>Bacillota</taxon>
        <taxon>Tissierellia</taxon>
        <taxon>Tissierellales</taxon>
        <taxon>Tissierellaceae</taxon>
        <taxon>Tissierella</taxon>
    </lineage>
</organism>
<reference evidence="3 4" key="1">
    <citation type="submission" date="2022-06" db="EMBL/GenBank/DDBJ databases">
        <title>Isolation of gut microbiota from human fecal samples.</title>
        <authorList>
            <person name="Pamer E.G."/>
            <person name="Barat B."/>
            <person name="Waligurski E."/>
            <person name="Medina S."/>
            <person name="Paddock L."/>
            <person name="Mostad J."/>
        </authorList>
    </citation>
    <scope>NUCLEOTIDE SEQUENCE [LARGE SCALE GENOMIC DNA]</scope>
    <source>
        <strain evidence="3 4">DFI.7.95</strain>
    </source>
</reference>
<keyword evidence="1" id="KW-0175">Coiled coil</keyword>
<sequence>MEQLDLLRNLEEHHNSLKVYQKELFNLKNDSMVNKTEEKILDTEEKLSRLKFSQEKIKDRLKQSNTRLKDYNFKIEEIENNLYKGQITDLKQLEYLNDEKDKLKEIISDTETEIIEFMDEVENIDEELLTIESFLEDIKDKNNKLKSKYRDLEEDLKDKIKSEEDEIIALESKIDVNLLNKYNMIRKNKRTGIAEVKDTICSGCNMLIPTVLIDRLNNRKELIYCECCGRILCKP</sequence>
<dbReference type="Proteomes" id="UP001524478">
    <property type="component" value="Unassembled WGS sequence"/>
</dbReference>
<name>A0ABT1SCV5_9FIRM</name>
<feature type="domain" description="C4-type zinc ribbon" evidence="2">
    <location>
        <begin position="201"/>
        <end position="232"/>
    </location>
</feature>
<evidence type="ECO:0000313" key="3">
    <source>
        <dbReference type="EMBL" id="MCQ4923792.1"/>
    </source>
</evidence>
<evidence type="ECO:0000256" key="1">
    <source>
        <dbReference type="SAM" id="Coils"/>
    </source>
</evidence>
<dbReference type="Pfam" id="PF02591">
    <property type="entry name" value="Zn_ribbon_9"/>
    <property type="match status" value="1"/>
</dbReference>
<dbReference type="Gene3D" id="1.10.287.1490">
    <property type="match status" value="1"/>
</dbReference>
<dbReference type="RefSeq" id="WP_256311661.1">
    <property type="nucleotide sequence ID" value="NZ_JANGAC010000008.1"/>
</dbReference>
<comment type="caution">
    <text evidence="3">The sequence shown here is derived from an EMBL/GenBank/DDBJ whole genome shotgun (WGS) entry which is preliminary data.</text>
</comment>
<evidence type="ECO:0000259" key="2">
    <source>
        <dbReference type="Pfam" id="PF02591"/>
    </source>
</evidence>
<dbReference type="EMBL" id="JANGAC010000008">
    <property type="protein sequence ID" value="MCQ4923792.1"/>
    <property type="molecule type" value="Genomic_DNA"/>
</dbReference>
<gene>
    <name evidence="3" type="ORF">NE686_11885</name>
</gene>
<protein>
    <submittedName>
        <fullName evidence="3">C4-type zinc ribbon domain-containing protein</fullName>
    </submittedName>
</protein>
<accession>A0ABT1SCV5</accession>
<feature type="coiled-coil region" evidence="1">
    <location>
        <begin position="61"/>
        <end position="173"/>
    </location>
</feature>